<dbReference type="PATRIC" id="fig|52133.19.peg.2962"/>
<dbReference type="Pfam" id="PF07409">
    <property type="entry name" value="GP46"/>
    <property type="match status" value="1"/>
</dbReference>
<name>A0A150HQ67_9GAMM</name>
<dbReference type="RefSeq" id="WP_061525472.1">
    <property type="nucleotide sequence ID" value="NZ_JRHX01000087.1"/>
</dbReference>
<reference evidence="1 2" key="1">
    <citation type="journal article" date="2016" name="Sci. Rep.">
        <title>Genomic and phenotypic characterization of the species Acinetobacter venetianus.</title>
        <authorList>
            <person name="Fondi M."/>
            <person name="Maida I."/>
            <person name="Perrin E."/>
            <person name="Orlandini V."/>
            <person name="La Torre L."/>
            <person name="Bosi E."/>
            <person name="Negroni A."/>
            <person name="Zanaroli G."/>
            <person name="Fava F."/>
            <person name="Decorosi F."/>
            <person name="Giovannetti L."/>
            <person name="Viti C."/>
            <person name="Vaneechoutte M."/>
            <person name="Dijkshoorn L."/>
            <person name="Fani R."/>
        </authorList>
    </citation>
    <scope>NUCLEOTIDE SEQUENCE [LARGE SCALE GENOMIC DNA]</scope>
    <source>
        <strain evidence="1 2">LUH13518</strain>
    </source>
</reference>
<gene>
    <name evidence="1" type="ORF">AVENLUH13518_02916</name>
</gene>
<accession>A0A150HQ67</accession>
<dbReference type="EMBL" id="JRHX01000087">
    <property type="protein sequence ID" value="KXZ68756.1"/>
    <property type="molecule type" value="Genomic_DNA"/>
</dbReference>
<evidence type="ECO:0000313" key="2">
    <source>
        <dbReference type="Proteomes" id="UP000075544"/>
    </source>
</evidence>
<dbReference type="InterPro" id="IPR010877">
    <property type="entry name" value="Phage_Mu_Gp46"/>
</dbReference>
<organism evidence="1 2">
    <name type="scientific">Acinetobacter venetianus</name>
    <dbReference type="NCBI Taxonomy" id="52133"/>
    <lineage>
        <taxon>Bacteria</taxon>
        <taxon>Pseudomonadati</taxon>
        <taxon>Pseudomonadota</taxon>
        <taxon>Gammaproteobacteria</taxon>
        <taxon>Moraxellales</taxon>
        <taxon>Moraxellaceae</taxon>
        <taxon>Acinetobacter</taxon>
    </lineage>
</organism>
<dbReference type="AlphaFoldDB" id="A0A150HQ67"/>
<proteinExistence type="predicted"/>
<evidence type="ECO:0000313" key="1">
    <source>
        <dbReference type="EMBL" id="KXZ68756.1"/>
    </source>
</evidence>
<sequence>MADIQTVWDVATGRGEYIIQDGSLKAGNDVETAVLISLFSDRIADINDELPDATSNTKNDRRGWWADTGQTYPIGSRLYLLDRRKAPLFIEKDAVNYATEALQWMIDENVVARFEIQANFVKPNQLRLTVVAYRQDGSVISNISKELW</sequence>
<protein>
    <submittedName>
        <fullName evidence="1">Phage protein GP46</fullName>
    </submittedName>
</protein>
<dbReference type="Proteomes" id="UP000075544">
    <property type="component" value="Unassembled WGS sequence"/>
</dbReference>
<comment type="caution">
    <text evidence="1">The sequence shown here is derived from an EMBL/GenBank/DDBJ whole genome shotgun (WGS) entry which is preliminary data.</text>
</comment>